<dbReference type="Proteomes" id="UP000037923">
    <property type="component" value="Unassembled WGS sequence"/>
</dbReference>
<name>A0A0N0DVP1_LEPPY</name>
<dbReference type="GeneID" id="26905137"/>
<dbReference type="RefSeq" id="XP_015659101.1">
    <property type="nucleotide sequence ID" value="XM_015802657.1"/>
</dbReference>
<evidence type="ECO:0000256" key="1">
    <source>
        <dbReference type="SAM" id="MobiDB-lite"/>
    </source>
</evidence>
<protein>
    <submittedName>
        <fullName evidence="2">Uncharacterized protein</fullName>
    </submittedName>
</protein>
<gene>
    <name evidence="2" type="ORF">ABB37_04846</name>
</gene>
<dbReference type="VEuPathDB" id="TriTrypDB:LpyrH10_08_2950"/>
<feature type="region of interest" description="Disordered" evidence="1">
    <location>
        <begin position="84"/>
        <end position="105"/>
    </location>
</feature>
<reference evidence="2 3" key="1">
    <citation type="submission" date="2015-07" db="EMBL/GenBank/DDBJ databases">
        <title>High-quality genome of monoxenous trypanosomatid Leptomonas pyrrhocoris.</title>
        <authorList>
            <person name="Flegontov P."/>
            <person name="Butenko A."/>
            <person name="Firsov S."/>
            <person name="Vlcek C."/>
            <person name="Logacheva M.D."/>
            <person name="Field M."/>
            <person name="Filatov D."/>
            <person name="Flegontova O."/>
            <person name="Gerasimov E."/>
            <person name="Jackson A.P."/>
            <person name="Kelly S."/>
            <person name="Opperdoes F."/>
            <person name="O'Reilly A."/>
            <person name="Votypka J."/>
            <person name="Yurchenko V."/>
            <person name="Lukes J."/>
        </authorList>
    </citation>
    <scope>NUCLEOTIDE SEQUENCE [LARGE SCALE GENOMIC DNA]</scope>
    <source>
        <strain evidence="2">H10</strain>
    </source>
</reference>
<proteinExistence type="predicted"/>
<feature type="compositionally biased region" description="Basic and acidic residues" evidence="1">
    <location>
        <begin position="16"/>
        <end position="32"/>
    </location>
</feature>
<organism evidence="2 3">
    <name type="scientific">Leptomonas pyrrhocoris</name>
    <name type="common">Firebug parasite</name>
    <dbReference type="NCBI Taxonomy" id="157538"/>
    <lineage>
        <taxon>Eukaryota</taxon>
        <taxon>Discoba</taxon>
        <taxon>Euglenozoa</taxon>
        <taxon>Kinetoplastea</taxon>
        <taxon>Metakinetoplastina</taxon>
        <taxon>Trypanosomatida</taxon>
        <taxon>Trypanosomatidae</taxon>
        <taxon>Leishmaniinae</taxon>
        <taxon>Leptomonas</taxon>
    </lineage>
</organism>
<sequence>MAGGRRNSLRSGSNAHEPEHCGDAPPRLKDRATLGSFHGFFGPTETARSSLRLPDEPGCRGGNPLQTQDEPMAFDLCSNPVGAAEDRAGIPEPAGTNAAVPGRLT</sequence>
<evidence type="ECO:0000313" key="2">
    <source>
        <dbReference type="EMBL" id="KPA80662.1"/>
    </source>
</evidence>
<evidence type="ECO:0000313" key="3">
    <source>
        <dbReference type="Proteomes" id="UP000037923"/>
    </source>
</evidence>
<comment type="caution">
    <text evidence="2">The sequence shown here is derived from an EMBL/GenBank/DDBJ whole genome shotgun (WGS) entry which is preliminary data.</text>
</comment>
<keyword evidence="3" id="KW-1185">Reference proteome</keyword>
<dbReference type="AlphaFoldDB" id="A0A0N0DVP1"/>
<dbReference type="EMBL" id="LGTL01000008">
    <property type="protein sequence ID" value="KPA80662.1"/>
    <property type="molecule type" value="Genomic_DNA"/>
</dbReference>
<accession>A0A0N0DVP1</accession>
<feature type="region of interest" description="Disordered" evidence="1">
    <location>
        <begin position="1"/>
        <end position="71"/>
    </location>
</feature>